<evidence type="ECO:0000313" key="4">
    <source>
        <dbReference type="WBParaSite" id="SMUV_0000729701-mRNA-1"/>
    </source>
</evidence>
<keyword evidence="2" id="KW-0929">Antimicrobial</keyword>
<evidence type="ECO:0000256" key="2">
    <source>
        <dbReference type="ARBA" id="ARBA00022577"/>
    </source>
</evidence>
<keyword evidence="2" id="KW-0295">Fungicide</keyword>
<evidence type="ECO:0000256" key="1">
    <source>
        <dbReference type="ARBA" id="ARBA00006722"/>
    </source>
</evidence>
<dbReference type="GO" id="GO:0050832">
    <property type="term" value="P:defense response to fungus"/>
    <property type="evidence" value="ECO:0007669"/>
    <property type="project" value="UniProtKB-KW"/>
</dbReference>
<comment type="similarity">
    <text evidence="1">Belongs to the DEFL family.</text>
</comment>
<dbReference type="AlphaFoldDB" id="A0A0N5ARF0"/>
<organism evidence="3 4">
    <name type="scientific">Syphacia muris</name>
    <dbReference type="NCBI Taxonomy" id="451379"/>
    <lineage>
        <taxon>Eukaryota</taxon>
        <taxon>Metazoa</taxon>
        <taxon>Ecdysozoa</taxon>
        <taxon>Nematoda</taxon>
        <taxon>Chromadorea</taxon>
        <taxon>Rhabditida</taxon>
        <taxon>Spirurina</taxon>
        <taxon>Oxyuridomorpha</taxon>
        <taxon>Oxyuroidea</taxon>
        <taxon>Oxyuridae</taxon>
        <taxon>Syphacia</taxon>
    </lineage>
</organism>
<name>A0A0N5ARF0_9BILA</name>
<dbReference type="GO" id="GO:0031640">
    <property type="term" value="P:killing of cells of another organism"/>
    <property type="evidence" value="ECO:0007669"/>
    <property type="project" value="UniProtKB-KW"/>
</dbReference>
<keyword evidence="3" id="KW-1185">Reference proteome</keyword>
<dbReference type="InterPro" id="IPR010851">
    <property type="entry name" value="DEFL"/>
</dbReference>
<accession>A0A0N5ARF0</accession>
<dbReference type="Pfam" id="PF07333">
    <property type="entry name" value="SLR1-BP"/>
    <property type="match status" value="1"/>
</dbReference>
<sequence>MHQNPTTLLQISDGIHQKQKSSGQWYRRVLAVVVAVRINCALSQCASVCAHRSNVSGGCIAFAVTSRTDCISQYTISFREIASGYEKNMREISHLDYINCM</sequence>
<dbReference type="Proteomes" id="UP000046393">
    <property type="component" value="Unplaced"/>
</dbReference>
<dbReference type="WBParaSite" id="SMUV_0000729701-mRNA-1">
    <property type="protein sequence ID" value="SMUV_0000729701-mRNA-1"/>
    <property type="gene ID" value="SMUV_0000729701"/>
</dbReference>
<proteinExistence type="inferred from homology"/>
<evidence type="ECO:0000313" key="3">
    <source>
        <dbReference type="Proteomes" id="UP000046393"/>
    </source>
</evidence>
<protein>
    <submittedName>
        <fullName evidence="4">Apple domain-containing protein</fullName>
    </submittedName>
</protein>
<reference evidence="4" key="1">
    <citation type="submission" date="2017-02" db="UniProtKB">
        <authorList>
            <consortium name="WormBaseParasite"/>
        </authorList>
    </citation>
    <scope>IDENTIFICATION</scope>
</reference>